<accession>A0A8S1DTX7</accession>
<dbReference type="Pfam" id="PF16486">
    <property type="entry name" value="ArgoN"/>
    <property type="match status" value="1"/>
</dbReference>
<dbReference type="Gene3D" id="3.40.50.2300">
    <property type="match status" value="1"/>
</dbReference>
<dbReference type="InterPro" id="IPR003100">
    <property type="entry name" value="PAZ_dom"/>
</dbReference>
<gene>
    <name evidence="4" type="ORF">CLODIP_2_CD06866</name>
</gene>
<feature type="region of interest" description="Disordered" evidence="1">
    <location>
        <begin position="1"/>
        <end position="92"/>
    </location>
</feature>
<dbReference type="CDD" id="cd02846">
    <property type="entry name" value="PAZ_argonaute_like"/>
    <property type="match status" value="1"/>
</dbReference>
<organism evidence="4 5">
    <name type="scientific">Cloeon dipterum</name>
    <dbReference type="NCBI Taxonomy" id="197152"/>
    <lineage>
        <taxon>Eukaryota</taxon>
        <taxon>Metazoa</taxon>
        <taxon>Ecdysozoa</taxon>
        <taxon>Arthropoda</taxon>
        <taxon>Hexapoda</taxon>
        <taxon>Insecta</taxon>
        <taxon>Pterygota</taxon>
        <taxon>Palaeoptera</taxon>
        <taxon>Ephemeroptera</taxon>
        <taxon>Pisciforma</taxon>
        <taxon>Baetidae</taxon>
        <taxon>Cloeon</taxon>
    </lineage>
</organism>
<dbReference type="GO" id="GO:0034587">
    <property type="term" value="P:piRNA processing"/>
    <property type="evidence" value="ECO:0007669"/>
    <property type="project" value="UniProtKB-ARBA"/>
</dbReference>
<dbReference type="Pfam" id="PF08699">
    <property type="entry name" value="ArgoL1"/>
    <property type="match status" value="1"/>
</dbReference>
<dbReference type="InterPro" id="IPR003165">
    <property type="entry name" value="Piwi"/>
</dbReference>
<feature type="domain" description="PAZ" evidence="2">
    <location>
        <begin position="342"/>
        <end position="447"/>
    </location>
</feature>
<name>A0A8S1DTX7_9INSE</name>
<dbReference type="Gene3D" id="3.30.420.10">
    <property type="entry name" value="Ribonuclease H-like superfamily/Ribonuclease H"/>
    <property type="match status" value="1"/>
</dbReference>
<dbReference type="Proteomes" id="UP000494165">
    <property type="component" value="Unassembled WGS sequence"/>
</dbReference>
<dbReference type="PROSITE" id="PS50821">
    <property type="entry name" value="PAZ"/>
    <property type="match status" value="1"/>
</dbReference>
<feature type="domain" description="Piwi" evidence="3">
    <location>
        <begin position="613"/>
        <end position="919"/>
    </location>
</feature>
<dbReference type="Gene3D" id="2.170.260.10">
    <property type="entry name" value="paz domain"/>
    <property type="match status" value="1"/>
</dbReference>
<dbReference type="InterPro" id="IPR032472">
    <property type="entry name" value="ArgoL2"/>
</dbReference>
<evidence type="ECO:0000313" key="4">
    <source>
        <dbReference type="EMBL" id="CAB3381609.1"/>
    </source>
</evidence>
<dbReference type="EMBL" id="CADEPI010000239">
    <property type="protein sequence ID" value="CAB3381609.1"/>
    <property type="molecule type" value="Genomic_DNA"/>
</dbReference>
<comment type="caution">
    <text evidence="4">The sequence shown here is derived from an EMBL/GenBank/DDBJ whole genome shotgun (WGS) entry which is preliminary data.</text>
</comment>
<dbReference type="SMART" id="SM01163">
    <property type="entry name" value="DUF1785"/>
    <property type="match status" value="1"/>
</dbReference>
<dbReference type="InterPro" id="IPR032474">
    <property type="entry name" value="Argonaute_N"/>
</dbReference>
<feature type="compositionally biased region" description="Basic residues" evidence="1">
    <location>
        <begin position="1"/>
        <end position="11"/>
    </location>
</feature>
<dbReference type="PROSITE" id="PS50822">
    <property type="entry name" value="PIWI"/>
    <property type="match status" value="1"/>
</dbReference>
<evidence type="ECO:0000256" key="1">
    <source>
        <dbReference type="SAM" id="MobiDB-lite"/>
    </source>
</evidence>
<dbReference type="CDD" id="cd04657">
    <property type="entry name" value="Piwi_ago-like"/>
    <property type="match status" value="1"/>
</dbReference>
<dbReference type="Pfam" id="PF16487">
    <property type="entry name" value="ArgoMid"/>
    <property type="match status" value="1"/>
</dbReference>
<evidence type="ECO:0000259" key="2">
    <source>
        <dbReference type="PROSITE" id="PS50821"/>
    </source>
</evidence>
<keyword evidence="5" id="KW-1185">Reference proteome</keyword>
<feature type="compositionally biased region" description="Low complexity" evidence="1">
    <location>
        <begin position="51"/>
        <end position="92"/>
    </location>
</feature>
<protein>
    <recommendedName>
        <fullName evidence="6">Piwi domain-containing protein</fullName>
    </recommendedName>
</protein>
<reference evidence="4 5" key="1">
    <citation type="submission" date="2020-04" db="EMBL/GenBank/DDBJ databases">
        <authorList>
            <person name="Alioto T."/>
            <person name="Alioto T."/>
            <person name="Gomez Garrido J."/>
        </authorList>
    </citation>
    <scope>NUCLEOTIDE SEQUENCE [LARGE SCALE GENOMIC DNA]</scope>
</reference>
<sequence length="956" mass="108043">MGGRGRGRGRGRGQQQKKNEEIPAFGRLQIDNTSPVQAGRGQVGGGMSKGSPASSTSSAATTPRDSQSSTPAGQSSSTASSQASTPSSTTSALAKFKYPARTGLGTRGTPMDVVTNHFEIMVKNKQMDITEYDVDIKLISEKDNTLKDCPKKYLKRGMYAFGEKVWPNRHPAFDGSKLLFSCGPKLINGPMTAEVAVRNEDRFDQHGQAENAKLRITVKEVNKVSLSEIGDFMRNKNTVQFPQLAIQAIDVVLRNSGMTGFLQVGRSFFYPPKNPKSLGGGMDLWYGVFQSATLGTGKVFLNVDVAHKGFPRAQWVRDLVADLGTPPPRYNQPPPPRFNPETEYQYGTKRFLDEQLCNFLKGLKVEYEIPNIANSKRVYRVNNVVPGPHEHRFTHEDEKGQKKVMTVAEYFAIERRYRIRFPNWPCLHVGSRDRNILVPMELCRVVPNQATVKKLNEEQTRVMVREAATKPNIRKAKILDAFNSLRLGQDACLQEFGINVQAAMTQVKGRVLPPPALKYRSEQQVRVRNGEWNMDREKFQVVTGAVQNWVIVDLCGADRDIQNLTKQLGMTGASLGMTFDERPKIIRSERRLNSIRDLTQFLENKAREGPFDLAVVLIPDYISGQSPYPVVKQVLELKWKMLTQCIRQRTLRKLDKSTVTNILLKINSKLDGKNHSLHRDSRPACFNQNVMIMGADVTHPPPDSKTCPSVAAVTASHDKEDVFKFNMQWRLQPPKVEEILDMENITLAHLKYFASKNVGKFPNRIIFFRDGVSDGQFAMVLRSELSAIRKACRTIGQTYLPQITFLVVQKRHHTRFFPNQGDKLADRNGNVPAGFVVDNTITHPRDMDFYLVSHQSIQGTSRPTKYKVLYDDANMTADEVEQLTFYLCHLYTRCNRSVSYPAPTYYAHLAAFRAKHYYNEGRSTVDINNEAALNRESVKLNETMQQFIQKHPMFFV</sequence>
<dbReference type="InterPro" id="IPR012337">
    <property type="entry name" value="RNaseH-like_sf"/>
</dbReference>
<dbReference type="GO" id="GO:0003723">
    <property type="term" value="F:RNA binding"/>
    <property type="evidence" value="ECO:0007669"/>
    <property type="project" value="InterPro"/>
</dbReference>
<dbReference type="InterPro" id="IPR045246">
    <property type="entry name" value="Piwi_ago-like"/>
</dbReference>
<dbReference type="InterPro" id="IPR032473">
    <property type="entry name" value="Argonaute_Mid_dom"/>
</dbReference>
<dbReference type="AlphaFoldDB" id="A0A8S1DTX7"/>
<proteinExistence type="predicted"/>
<dbReference type="OrthoDB" id="10252740at2759"/>
<dbReference type="Pfam" id="PF16488">
    <property type="entry name" value="ArgoL2"/>
    <property type="match status" value="1"/>
</dbReference>
<dbReference type="InterPro" id="IPR036085">
    <property type="entry name" value="PAZ_dom_sf"/>
</dbReference>
<dbReference type="SUPFAM" id="SSF101690">
    <property type="entry name" value="PAZ domain"/>
    <property type="match status" value="1"/>
</dbReference>
<dbReference type="Pfam" id="PF02170">
    <property type="entry name" value="PAZ"/>
    <property type="match status" value="1"/>
</dbReference>
<dbReference type="InterPro" id="IPR036397">
    <property type="entry name" value="RNaseH_sf"/>
</dbReference>
<evidence type="ECO:0000313" key="5">
    <source>
        <dbReference type="Proteomes" id="UP000494165"/>
    </source>
</evidence>
<dbReference type="SMART" id="SM00950">
    <property type="entry name" value="Piwi"/>
    <property type="match status" value="1"/>
</dbReference>
<evidence type="ECO:0000259" key="3">
    <source>
        <dbReference type="PROSITE" id="PS50822"/>
    </source>
</evidence>
<evidence type="ECO:0008006" key="6">
    <source>
        <dbReference type="Google" id="ProtNLM"/>
    </source>
</evidence>
<dbReference type="SUPFAM" id="SSF53098">
    <property type="entry name" value="Ribonuclease H-like"/>
    <property type="match status" value="1"/>
</dbReference>
<dbReference type="InterPro" id="IPR014811">
    <property type="entry name" value="ArgoL1"/>
</dbReference>
<dbReference type="PANTHER" id="PTHR22891">
    <property type="entry name" value="EUKARYOTIC TRANSLATION INITIATION FACTOR 2C"/>
    <property type="match status" value="1"/>
</dbReference>
<dbReference type="Pfam" id="PF02171">
    <property type="entry name" value="Piwi"/>
    <property type="match status" value="1"/>
</dbReference>